<sequence length="605" mass="67055">MTKDGLRKHGKSLIDDSSYSRSSYSQLESLLSSASQSQASSDLRHIGLELLEHASSIGRLDVMELLLSHVVVKTSGGGGRRGSKTSQLVIGGFPLHAAADAIQTDAVELLLLTKLIPASTKDPYGQTALHRICGKTPSLSDPGREDGVELIVCLLLNAGCSPRSSDEGGNTPLHRACGVNNAKVAALLLANGADVNARNGKMKTPEQIAANAGHDKLAKALRKGTIGSLLRKESVKRNKARRADTPMDMERAMNVWNAFFENAMKANELRSRDDFDTGRKSKSRASSSGYHSSQEMLFTPRNGVPSAQDSVAAARRLQVQQAREEKEEKARLLEQKRARNLREREAQMFRDGKGGNDWSIASPGLTPAKTGKKKTKQSPDPDPVQIAVQELRVWTRIMDAESSQVYYYDEETGESVWEEPSLGVTSAYVLMHDGEYGRDFYFDDESGRSYWTWPPPEEEEEEEEEEEGGGGGQEHEEEKKGGEEEQKEEEGKQQEVEEPAPAQLQEAADPLTWQGWLECFDPSSNPYYINNSTLETSWAIPDSTVVMLYDADVLLHYFFFLGAGKSLWSISPWRCVVDADTEAHYFTRMDTGESKWELDGTEYFL</sequence>
<dbReference type="SMART" id="SM00248">
    <property type="entry name" value="ANK"/>
    <property type="match status" value="4"/>
</dbReference>
<proteinExistence type="predicted"/>
<dbReference type="Gene3D" id="2.20.70.10">
    <property type="match status" value="2"/>
</dbReference>
<dbReference type="PROSITE" id="PS50020">
    <property type="entry name" value="WW_DOMAIN_2"/>
    <property type="match status" value="2"/>
</dbReference>
<dbReference type="PANTHER" id="PTHR24198:SF165">
    <property type="entry name" value="ANKYRIN REPEAT-CONTAINING PROTEIN-RELATED"/>
    <property type="match status" value="1"/>
</dbReference>
<protein>
    <recommendedName>
        <fullName evidence="5">WW domain-containing protein</fullName>
    </recommendedName>
</protein>
<feature type="compositionally biased region" description="Basic and acidic residues" evidence="4">
    <location>
        <begin position="473"/>
        <end position="495"/>
    </location>
</feature>
<evidence type="ECO:0000259" key="5">
    <source>
        <dbReference type="PROSITE" id="PS50020"/>
    </source>
</evidence>
<dbReference type="Gene3D" id="1.25.40.20">
    <property type="entry name" value="Ankyrin repeat-containing domain"/>
    <property type="match status" value="1"/>
</dbReference>
<feature type="repeat" description="ANK" evidence="3">
    <location>
        <begin position="168"/>
        <end position="200"/>
    </location>
</feature>
<dbReference type="SUPFAM" id="SSF51045">
    <property type="entry name" value="WW domain"/>
    <property type="match status" value="2"/>
</dbReference>
<reference evidence="6 7" key="1">
    <citation type="journal article" date="2023" name="Commun. Biol.">
        <title>Genome analysis of Parmales, the sister group of diatoms, reveals the evolutionary specialization of diatoms from phago-mixotrophs to photoautotrophs.</title>
        <authorList>
            <person name="Ban H."/>
            <person name="Sato S."/>
            <person name="Yoshikawa S."/>
            <person name="Yamada K."/>
            <person name="Nakamura Y."/>
            <person name="Ichinomiya M."/>
            <person name="Sato N."/>
            <person name="Blanc-Mathieu R."/>
            <person name="Endo H."/>
            <person name="Kuwata A."/>
            <person name="Ogata H."/>
        </authorList>
    </citation>
    <scope>NUCLEOTIDE SEQUENCE [LARGE SCALE GENOMIC DNA]</scope>
</reference>
<evidence type="ECO:0000256" key="3">
    <source>
        <dbReference type="PROSITE-ProRule" id="PRU00023"/>
    </source>
</evidence>
<feature type="domain" description="WW" evidence="5">
    <location>
        <begin position="515"/>
        <end position="543"/>
    </location>
</feature>
<comment type="caution">
    <text evidence="6">The sequence shown here is derived from an EMBL/GenBank/DDBJ whole genome shotgun (WGS) entry which is preliminary data.</text>
</comment>
<dbReference type="PROSITE" id="PS50297">
    <property type="entry name" value="ANK_REP_REGION"/>
    <property type="match status" value="1"/>
</dbReference>
<evidence type="ECO:0000313" key="7">
    <source>
        <dbReference type="Proteomes" id="UP001165060"/>
    </source>
</evidence>
<feature type="domain" description="WW" evidence="5">
    <location>
        <begin position="394"/>
        <end position="422"/>
    </location>
</feature>
<feature type="region of interest" description="Disordered" evidence="4">
    <location>
        <begin position="449"/>
        <end position="500"/>
    </location>
</feature>
<dbReference type="InterPro" id="IPR036020">
    <property type="entry name" value="WW_dom_sf"/>
</dbReference>
<feature type="compositionally biased region" description="Acidic residues" evidence="4">
    <location>
        <begin position="456"/>
        <end position="468"/>
    </location>
</feature>
<dbReference type="Pfam" id="PF12796">
    <property type="entry name" value="Ank_2"/>
    <property type="match status" value="1"/>
</dbReference>
<dbReference type="PROSITE" id="PS01159">
    <property type="entry name" value="WW_DOMAIN_1"/>
    <property type="match status" value="1"/>
</dbReference>
<dbReference type="InterPro" id="IPR036770">
    <property type="entry name" value="Ankyrin_rpt-contain_sf"/>
</dbReference>
<name>A0ABQ6MBK5_9STRA</name>
<dbReference type="PANTHER" id="PTHR24198">
    <property type="entry name" value="ANKYRIN REPEAT AND PROTEIN KINASE DOMAIN-CONTAINING PROTEIN"/>
    <property type="match status" value="1"/>
</dbReference>
<accession>A0ABQ6MBK5</accession>
<organism evidence="6 7">
    <name type="scientific">Tetraparma gracilis</name>
    <dbReference type="NCBI Taxonomy" id="2962635"/>
    <lineage>
        <taxon>Eukaryota</taxon>
        <taxon>Sar</taxon>
        <taxon>Stramenopiles</taxon>
        <taxon>Ochrophyta</taxon>
        <taxon>Bolidophyceae</taxon>
        <taxon>Parmales</taxon>
        <taxon>Triparmaceae</taxon>
        <taxon>Tetraparma</taxon>
    </lineage>
</organism>
<dbReference type="Proteomes" id="UP001165060">
    <property type="component" value="Unassembled WGS sequence"/>
</dbReference>
<feature type="region of interest" description="Disordered" evidence="4">
    <location>
        <begin position="350"/>
        <end position="384"/>
    </location>
</feature>
<gene>
    <name evidence="6" type="ORF">TeGR_g8661</name>
</gene>
<dbReference type="CDD" id="cd00201">
    <property type="entry name" value="WW"/>
    <property type="match status" value="2"/>
</dbReference>
<dbReference type="EMBL" id="BRYB01002650">
    <property type="protein sequence ID" value="GMI23330.1"/>
    <property type="molecule type" value="Genomic_DNA"/>
</dbReference>
<dbReference type="SUPFAM" id="SSF48403">
    <property type="entry name" value="Ankyrin repeat"/>
    <property type="match status" value="1"/>
</dbReference>
<dbReference type="InterPro" id="IPR001202">
    <property type="entry name" value="WW_dom"/>
</dbReference>
<dbReference type="InterPro" id="IPR002110">
    <property type="entry name" value="Ankyrin_rpt"/>
</dbReference>
<evidence type="ECO:0000256" key="4">
    <source>
        <dbReference type="SAM" id="MobiDB-lite"/>
    </source>
</evidence>
<dbReference type="Pfam" id="PF00397">
    <property type="entry name" value="WW"/>
    <property type="match status" value="1"/>
</dbReference>
<dbReference type="SMART" id="SM00456">
    <property type="entry name" value="WW"/>
    <property type="match status" value="3"/>
</dbReference>
<dbReference type="PROSITE" id="PS50088">
    <property type="entry name" value="ANK_REPEAT"/>
    <property type="match status" value="1"/>
</dbReference>
<evidence type="ECO:0000313" key="6">
    <source>
        <dbReference type="EMBL" id="GMI23330.1"/>
    </source>
</evidence>
<feature type="compositionally biased region" description="Low complexity" evidence="4">
    <location>
        <begin position="284"/>
        <end position="293"/>
    </location>
</feature>
<keyword evidence="7" id="KW-1185">Reference proteome</keyword>
<keyword evidence="2 3" id="KW-0040">ANK repeat</keyword>
<feature type="compositionally biased region" description="Low complexity" evidence="4">
    <location>
        <begin position="311"/>
        <end position="321"/>
    </location>
</feature>
<feature type="region of interest" description="Disordered" evidence="4">
    <location>
        <begin position="271"/>
        <end position="330"/>
    </location>
</feature>
<keyword evidence="1" id="KW-0677">Repeat</keyword>
<evidence type="ECO:0000256" key="1">
    <source>
        <dbReference type="ARBA" id="ARBA00022737"/>
    </source>
</evidence>
<evidence type="ECO:0000256" key="2">
    <source>
        <dbReference type="ARBA" id="ARBA00023043"/>
    </source>
</evidence>